<keyword evidence="7" id="KW-0326">Glycosidase</keyword>
<dbReference type="GO" id="GO:0033925">
    <property type="term" value="F:mannosyl-glycoprotein endo-beta-N-acetylglucosaminidase activity"/>
    <property type="evidence" value="ECO:0007669"/>
    <property type="project" value="UniProtKB-EC"/>
</dbReference>
<reference evidence="10 11" key="1">
    <citation type="submission" date="2018-06" db="EMBL/GenBank/DDBJ databases">
        <title>Genomic Encyclopedia of Archaeal and Bacterial Type Strains, Phase II (KMG-II): from individual species to whole genera.</title>
        <authorList>
            <person name="Goeker M."/>
        </authorList>
    </citation>
    <scope>NUCLEOTIDE SEQUENCE [LARGE SCALE GENOMIC DNA]</scope>
    <source>
        <strain evidence="10 11">DSM 29821</strain>
    </source>
</reference>
<evidence type="ECO:0000256" key="8">
    <source>
        <dbReference type="ARBA" id="ARBA00034414"/>
    </source>
</evidence>
<evidence type="ECO:0000256" key="7">
    <source>
        <dbReference type="ARBA" id="ARBA00023295"/>
    </source>
</evidence>
<dbReference type="RefSeq" id="WP_211323784.1">
    <property type="nucleotide sequence ID" value="NZ_QLMA01000003.1"/>
</dbReference>
<dbReference type="Gene3D" id="3.20.20.80">
    <property type="entry name" value="Glycosidases"/>
    <property type="match status" value="1"/>
</dbReference>
<dbReference type="InterPro" id="IPR011024">
    <property type="entry name" value="G_crystallin-like"/>
</dbReference>
<evidence type="ECO:0000256" key="6">
    <source>
        <dbReference type="ARBA" id="ARBA00022801"/>
    </source>
</evidence>
<accession>A0A327W474</accession>
<dbReference type="InterPro" id="IPR057016">
    <property type="entry name" value="EndoS_F2-like_TIM-barrel"/>
</dbReference>
<dbReference type="InterPro" id="IPR017853">
    <property type="entry name" value="GH"/>
</dbReference>
<keyword evidence="11" id="KW-1185">Reference proteome</keyword>
<dbReference type="InterPro" id="IPR001064">
    <property type="entry name" value="Beta/gamma_crystallin"/>
</dbReference>
<proteinExistence type="inferred from homology"/>
<comment type="similarity">
    <text evidence="1">Belongs to the glycosyl hydrolase 18 family.</text>
</comment>
<sequence length="431" mass="46678">MKQTCLSSRLLTVLIMLILGTSCTKQLRSDELLTNSQSVQATGATTSLSVPLDTLLAYKSRPHEIYAGFYRIQGPCYGAAPSGTNFSQVPDSLDILILFCFSSTSPIASQVPGWINTLHTKGTKVILTGNLNLVAGATHDTVGYNLTAKYIMDSIVNKYGFDGYDIDVESNPSGQTLTDMAGVYKALSKYLGPKSGTGKLLTFDTNQSGSNSLFQLVYTMVDYVWLQAYGRGASTLQSTWNTFSPYIQSKQFVPGFSFYEENGYPSNVWYDVTYPVNGTGRAYDYARWEPTSGKKGGVFSYAIDRDAPLTSSTDNNLYAPTYIVSQQLIQIMNPVGGSGSGSTGVVFYQDANFGGTASQPIAKGNYTLAQLQAKGVVNDWASSVKIPSGWTVIMYADDNFSGQSWTLTSDNSWFGGLSPNANDKMSSAKIQ</sequence>
<name>A0A327W474_9BACT</name>
<dbReference type="Gene3D" id="2.60.20.10">
    <property type="entry name" value="Crystallins"/>
    <property type="match status" value="1"/>
</dbReference>
<dbReference type="InterPro" id="IPR001223">
    <property type="entry name" value="Glyco_hydro18_cat"/>
</dbReference>
<dbReference type="PROSITE" id="PS51910">
    <property type="entry name" value="GH18_2"/>
    <property type="match status" value="1"/>
</dbReference>
<organism evidence="10 11">
    <name type="scientific">Chitinophaga dinghuensis</name>
    <dbReference type="NCBI Taxonomy" id="1539050"/>
    <lineage>
        <taxon>Bacteria</taxon>
        <taxon>Pseudomonadati</taxon>
        <taxon>Bacteroidota</taxon>
        <taxon>Chitinophagia</taxon>
        <taxon>Chitinophagales</taxon>
        <taxon>Chitinophagaceae</taxon>
        <taxon>Chitinophaga</taxon>
    </lineage>
</organism>
<dbReference type="EMBL" id="QLMA01000003">
    <property type="protein sequence ID" value="RAJ83156.1"/>
    <property type="molecule type" value="Genomic_DNA"/>
</dbReference>
<comment type="similarity">
    <text evidence="2">Belongs to the beta/gamma-crystallin family.</text>
</comment>
<comment type="catalytic activity">
    <reaction evidence="8">
        <text>an N(4)-(oligosaccharide-(1-&gt;3)-[oligosaccharide-(1-&gt;6)]-beta-D-Man-(1-&gt;4)-beta-D-GlcNAc-(1-&gt;4)-alpha-D-GlcNAc)-L-asparaginyl-[protein] + H2O = an oligosaccharide-(1-&gt;3)-[oligosaccharide-(1-&gt;6)]-beta-D-Man-(1-&gt;4)-D-GlcNAc + N(4)-(N-acetyl-beta-D-glucosaminyl)-L-asparaginyl-[protein]</text>
        <dbReference type="Rhea" id="RHEA:73067"/>
        <dbReference type="Rhea" id="RHEA-COMP:12603"/>
        <dbReference type="Rhea" id="RHEA-COMP:18176"/>
        <dbReference type="ChEBI" id="CHEBI:15377"/>
        <dbReference type="ChEBI" id="CHEBI:132248"/>
        <dbReference type="ChEBI" id="CHEBI:192714"/>
        <dbReference type="ChEBI" id="CHEBI:192715"/>
        <dbReference type="EC" id="3.2.1.96"/>
    </reaction>
</comment>
<dbReference type="Pfam" id="PF23916">
    <property type="entry name" value="TIM-barrel_EndoS"/>
    <property type="match status" value="1"/>
</dbReference>
<keyword evidence="6" id="KW-0378">Hydrolase</keyword>
<dbReference type="SUPFAM" id="SSF51445">
    <property type="entry name" value="(Trans)glycosidases"/>
    <property type="match status" value="1"/>
</dbReference>
<evidence type="ECO:0000256" key="3">
    <source>
        <dbReference type="ARBA" id="ARBA00012566"/>
    </source>
</evidence>
<feature type="domain" description="GH18" evidence="9">
    <location>
        <begin position="64"/>
        <end position="320"/>
    </location>
</feature>
<evidence type="ECO:0000256" key="4">
    <source>
        <dbReference type="ARBA" id="ARBA00022729"/>
    </source>
</evidence>
<dbReference type="GO" id="GO:0005975">
    <property type="term" value="P:carbohydrate metabolic process"/>
    <property type="evidence" value="ECO:0007669"/>
    <property type="project" value="InterPro"/>
</dbReference>
<evidence type="ECO:0000256" key="5">
    <source>
        <dbReference type="ARBA" id="ARBA00022737"/>
    </source>
</evidence>
<comment type="caution">
    <text evidence="10">The sequence shown here is derived from an EMBL/GenBank/DDBJ whole genome shotgun (WGS) entry which is preliminary data.</text>
</comment>
<protein>
    <recommendedName>
        <fullName evidence="3">mannosyl-glycoprotein endo-beta-N-acetylglucosaminidase</fullName>
        <ecNumber evidence="3">3.2.1.96</ecNumber>
    </recommendedName>
</protein>
<evidence type="ECO:0000256" key="1">
    <source>
        <dbReference type="ARBA" id="ARBA00009336"/>
    </source>
</evidence>
<evidence type="ECO:0000259" key="9">
    <source>
        <dbReference type="PROSITE" id="PS51910"/>
    </source>
</evidence>
<evidence type="ECO:0000256" key="2">
    <source>
        <dbReference type="ARBA" id="ARBA00009646"/>
    </source>
</evidence>
<dbReference type="Proteomes" id="UP000249819">
    <property type="component" value="Unassembled WGS sequence"/>
</dbReference>
<gene>
    <name evidence="10" type="ORF">CLV59_103115</name>
</gene>
<keyword evidence="4" id="KW-0732">Signal</keyword>
<dbReference type="PROSITE" id="PS51257">
    <property type="entry name" value="PROKAR_LIPOPROTEIN"/>
    <property type="match status" value="1"/>
</dbReference>
<keyword evidence="5" id="KW-0677">Repeat</keyword>
<evidence type="ECO:0000313" key="10">
    <source>
        <dbReference type="EMBL" id="RAJ83156.1"/>
    </source>
</evidence>
<evidence type="ECO:0000313" key="11">
    <source>
        <dbReference type="Proteomes" id="UP000249819"/>
    </source>
</evidence>
<dbReference type="SMART" id="SM00247">
    <property type="entry name" value="XTALbg"/>
    <property type="match status" value="1"/>
</dbReference>
<dbReference type="EC" id="3.2.1.96" evidence="3"/>
<dbReference type="AlphaFoldDB" id="A0A327W474"/>
<dbReference type="SUPFAM" id="SSF49695">
    <property type="entry name" value="gamma-Crystallin-like"/>
    <property type="match status" value="1"/>
</dbReference>